<dbReference type="InterPro" id="IPR019587">
    <property type="entry name" value="Polyketide_cyclase/dehydratase"/>
</dbReference>
<sequence length="159" mass="17639">MGSQGFIKANKSFTRQNMGHLYRFLQLSQMVSNFSHMLWHIHGTNGELGCIRFCSGFSISSQGGDGDSNGGGSEKWSKERLVAVDHSNRSLSYEIVESNIGFNSYVSTVKIVPGGVDDQEGCVIEWSFTVDSVEGWKLDEMKKLYEEGLQGLAKRIDDS</sequence>
<dbReference type="InterPro" id="IPR053249">
    <property type="entry name" value="LFS"/>
</dbReference>
<dbReference type="CDD" id="cd07821">
    <property type="entry name" value="PYR_PYL_RCAR_like"/>
    <property type="match status" value="1"/>
</dbReference>
<reference evidence="1 2" key="1">
    <citation type="submission" date="2019-06" db="EMBL/GenBank/DDBJ databases">
        <title>WGS assembly of Gossypium darwinii.</title>
        <authorList>
            <person name="Chen Z.J."/>
            <person name="Sreedasyam A."/>
            <person name="Ando A."/>
            <person name="Song Q."/>
            <person name="De L."/>
            <person name="Hulse-Kemp A."/>
            <person name="Ding M."/>
            <person name="Ye W."/>
            <person name="Kirkbride R."/>
            <person name="Jenkins J."/>
            <person name="Plott C."/>
            <person name="Lovell J."/>
            <person name="Lin Y.-M."/>
            <person name="Vaughn R."/>
            <person name="Liu B."/>
            <person name="Li W."/>
            <person name="Simpson S."/>
            <person name="Scheffler B."/>
            <person name="Saski C."/>
            <person name="Grover C."/>
            <person name="Hu G."/>
            <person name="Conover J."/>
            <person name="Carlson J."/>
            <person name="Shu S."/>
            <person name="Boston L."/>
            <person name="Williams M."/>
            <person name="Peterson D."/>
            <person name="Mcgee K."/>
            <person name="Jones D."/>
            <person name="Wendel J."/>
            <person name="Stelly D."/>
            <person name="Grimwood J."/>
            <person name="Schmutz J."/>
        </authorList>
    </citation>
    <scope>NUCLEOTIDE SEQUENCE [LARGE SCALE GENOMIC DNA]</scope>
    <source>
        <strain evidence="1">1808015.09</strain>
    </source>
</reference>
<organism evidence="1 2">
    <name type="scientific">Gossypium darwinii</name>
    <name type="common">Darwin's cotton</name>
    <name type="synonym">Gossypium barbadense var. darwinii</name>
    <dbReference type="NCBI Taxonomy" id="34276"/>
    <lineage>
        <taxon>Eukaryota</taxon>
        <taxon>Viridiplantae</taxon>
        <taxon>Streptophyta</taxon>
        <taxon>Embryophyta</taxon>
        <taxon>Tracheophyta</taxon>
        <taxon>Spermatophyta</taxon>
        <taxon>Magnoliopsida</taxon>
        <taxon>eudicotyledons</taxon>
        <taxon>Gunneridae</taxon>
        <taxon>Pentapetalae</taxon>
        <taxon>rosids</taxon>
        <taxon>malvids</taxon>
        <taxon>Malvales</taxon>
        <taxon>Malvaceae</taxon>
        <taxon>Malvoideae</taxon>
        <taxon>Gossypium</taxon>
    </lineage>
</organism>
<dbReference type="GO" id="GO:0004864">
    <property type="term" value="F:protein phosphatase inhibitor activity"/>
    <property type="evidence" value="ECO:0007669"/>
    <property type="project" value="UniProtKB-ARBA"/>
</dbReference>
<evidence type="ECO:0008006" key="3">
    <source>
        <dbReference type="Google" id="ProtNLM"/>
    </source>
</evidence>
<dbReference type="PANTHER" id="PTHR33789">
    <property type="entry name" value="LACHRYMATORY-FACTOR SYNTHASE"/>
    <property type="match status" value="1"/>
</dbReference>
<name>A0A5D2A4E7_GOSDA</name>
<proteinExistence type="predicted"/>
<dbReference type="Proteomes" id="UP000323506">
    <property type="component" value="Chromosome D13"/>
</dbReference>
<dbReference type="InterPro" id="IPR023393">
    <property type="entry name" value="START-like_dom_sf"/>
</dbReference>
<gene>
    <name evidence="1" type="ORF">ES288_D13G233500v1</name>
</gene>
<dbReference type="AlphaFoldDB" id="A0A5D2A4E7"/>
<evidence type="ECO:0000313" key="1">
    <source>
        <dbReference type="EMBL" id="TYG38555.1"/>
    </source>
</evidence>
<dbReference type="Pfam" id="PF10604">
    <property type="entry name" value="Polyketide_cyc2"/>
    <property type="match status" value="1"/>
</dbReference>
<keyword evidence="2" id="KW-1185">Reference proteome</keyword>
<protein>
    <recommendedName>
        <fullName evidence="3">Bet v I/Major latex protein domain-containing protein</fullName>
    </recommendedName>
</protein>
<dbReference type="SUPFAM" id="SSF55961">
    <property type="entry name" value="Bet v1-like"/>
    <property type="match status" value="1"/>
</dbReference>
<dbReference type="PANTHER" id="PTHR33789:SF15">
    <property type="entry name" value="LACHRYMATORY-FACTOR SYNTHASE"/>
    <property type="match status" value="1"/>
</dbReference>
<dbReference type="Gene3D" id="3.30.530.20">
    <property type="match status" value="1"/>
</dbReference>
<evidence type="ECO:0000313" key="2">
    <source>
        <dbReference type="Proteomes" id="UP000323506"/>
    </source>
</evidence>
<accession>A0A5D2A4E7</accession>
<dbReference type="EMBL" id="CM017713">
    <property type="protein sequence ID" value="TYG38555.1"/>
    <property type="molecule type" value="Genomic_DNA"/>
</dbReference>